<dbReference type="Gene3D" id="3.90.180.10">
    <property type="entry name" value="Medium-chain alcohol dehydrogenases, catalytic domain"/>
    <property type="match status" value="1"/>
</dbReference>
<evidence type="ECO:0000259" key="2">
    <source>
        <dbReference type="Pfam" id="PF16884"/>
    </source>
</evidence>
<dbReference type="InterPro" id="IPR045010">
    <property type="entry name" value="MDR_fam"/>
</dbReference>
<keyword evidence="1" id="KW-0560">Oxidoreductase</keyword>
<dbReference type="GO" id="GO:0032440">
    <property type="term" value="F:2-alkenal reductase [NAD(P)H] activity"/>
    <property type="evidence" value="ECO:0007669"/>
    <property type="project" value="TreeGrafter"/>
</dbReference>
<dbReference type="EMBL" id="RXIC02000019">
    <property type="protein sequence ID" value="KAB1227772.1"/>
    <property type="molecule type" value="Genomic_DNA"/>
</dbReference>
<protein>
    <submittedName>
        <fullName evidence="3">NADP-dependent alkenal double bond reductase P1</fullName>
    </submittedName>
</protein>
<dbReference type="InterPro" id="IPR041694">
    <property type="entry name" value="ADH_N_2"/>
</dbReference>
<gene>
    <name evidence="3" type="ORF">CJ030_MR1G028919</name>
</gene>
<feature type="domain" description="Oxidoreductase N-terminal" evidence="2">
    <location>
        <begin position="3"/>
        <end position="42"/>
    </location>
</feature>
<dbReference type="Pfam" id="PF16884">
    <property type="entry name" value="ADH_N_2"/>
    <property type="match status" value="1"/>
</dbReference>
<evidence type="ECO:0000313" key="4">
    <source>
        <dbReference type="Proteomes" id="UP000516437"/>
    </source>
</evidence>
<dbReference type="PANTHER" id="PTHR43205:SF7">
    <property type="entry name" value="PROSTAGLANDIN REDUCTASE 1"/>
    <property type="match status" value="1"/>
</dbReference>
<proteinExistence type="predicted"/>
<dbReference type="InterPro" id="IPR011032">
    <property type="entry name" value="GroES-like_sf"/>
</dbReference>
<accession>A0A6A1WR89</accession>
<sequence>MQALSGYGVAKVLESGHPNFKEGALVWGITRWEEYSLLTETDALFKIQHTDVPLSYYTGILVTSSERLISEKHSITSLSISVDGKFFIVNLNSQEIHMWDVAGKWETPLNYMGHKQDK</sequence>
<reference evidence="3 4" key="1">
    <citation type="journal article" date="2019" name="Plant Biotechnol. J.">
        <title>The red bayberry genome and genetic basis of sex determination.</title>
        <authorList>
            <person name="Jia H.M."/>
            <person name="Jia H.J."/>
            <person name="Cai Q.L."/>
            <person name="Wang Y."/>
            <person name="Zhao H.B."/>
            <person name="Yang W.F."/>
            <person name="Wang G.Y."/>
            <person name="Li Y.H."/>
            <person name="Zhan D.L."/>
            <person name="Shen Y.T."/>
            <person name="Niu Q.F."/>
            <person name="Chang L."/>
            <person name="Qiu J."/>
            <person name="Zhao L."/>
            <person name="Xie H.B."/>
            <person name="Fu W.Y."/>
            <person name="Jin J."/>
            <person name="Li X.W."/>
            <person name="Jiao Y."/>
            <person name="Zhou C.C."/>
            <person name="Tu T."/>
            <person name="Chai C.Y."/>
            <person name="Gao J.L."/>
            <person name="Fan L.J."/>
            <person name="van de Weg E."/>
            <person name="Wang J.Y."/>
            <person name="Gao Z.S."/>
        </authorList>
    </citation>
    <scope>NUCLEOTIDE SEQUENCE [LARGE SCALE GENOMIC DNA]</scope>
    <source>
        <tissue evidence="3">Leaves</tissue>
    </source>
</reference>
<dbReference type="OrthoDB" id="809632at2759"/>
<dbReference type="SUPFAM" id="SSF50129">
    <property type="entry name" value="GroES-like"/>
    <property type="match status" value="1"/>
</dbReference>
<evidence type="ECO:0000313" key="3">
    <source>
        <dbReference type="EMBL" id="KAB1227772.1"/>
    </source>
</evidence>
<comment type="caution">
    <text evidence="3">The sequence shown here is derived from an EMBL/GenBank/DDBJ whole genome shotgun (WGS) entry which is preliminary data.</text>
</comment>
<organism evidence="3 4">
    <name type="scientific">Morella rubra</name>
    <name type="common">Chinese bayberry</name>
    <dbReference type="NCBI Taxonomy" id="262757"/>
    <lineage>
        <taxon>Eukaryota</taxon>
        <taxon>Viridiplantae</taxon>
        <taxon>Streptophyta</taxon>
        <taxon>Embryophyta</taxon>
        <taxon>Tracheophyta</taxon>
        <taxon>Spermatophyta</taxon>
        <taxon>Magnoliopsida</taxon>
        <taxon>eudicotyledons</taxon>
        <taxon>Gunneridae</taxon>
        <taxon>Pentapetalae</taxon>
        <taxon>rosids</taxon>
        <taxon>fabids</taxon>
        <taxon>Fagales</taxon>
        <taxon>Myricaceae</taxon>
        <taxon>Morella</taxon>
    </lineage>
</organism>
<keyword evidence="4" id="KW-1185">Reference proteome</keyword>
<name>A0A6A1WR89_9ROSI</name>
<dbReference type="AlphaFoldDB" id="A0A6A1WR89"/>
<dbReference type="Proteomes" id="UP000516437">
    <property type="component" value="Chromosome 1"/>
</dbReference>
<evidence type="ECO:0000256" key="1">
    <source>
        <dbReference type="ARBA" id="ARBA00023002"/>
    </source>
</evidence>
<dbReference type="PANTHER" id="PTHR43205">
    <property type="entry name" value="PROSTAGLANDIN REDUCTASE"/>
    <property type="match status" value="1"/>
</dbReference>